<sequence>MVCEPNKWTDNSFGGYLENIHIKHNLITGSNYHNHNLEIREKLYKAVNYLSSIKFGINTQLLNYLDNEGKFLLEDVEFTRSEVLQRFITIKIGQLFSKIPFYLSIHADWRGRLYTQSFFISYQSSDLSTSLLEIWNGEILNESGLNYLYIYGPNNHNQNKRSKKSYIDRINWVKTNYNKIINLYKGIISTADSKFIFAAFCLVIR</sequence>
<organism evidence="1">
    <name type="scientific">Tricholoma saponaceum</name>
    <dbReference type="NCBI Taxonomy" id="113602"/>
    <lineage>
        <taxon>Eukaryota</taxon>
        <taxon>Fungi</taxon>
        <taxon>Dikarya</taxon>
        <taxon>Basidiomycota</taxon>
        <taxon>Agaricomycotina</taxon>
        <taxon>Agaricomycetes</taxon>
        <taxon>Agaricomycetidae</taxon>
        <taxon>Agaricales</taxon>
        <taxon>Tricholomatineae</taxon>
        <taxon>Tricholomataceae</taxon>
        <taxon>Tricholoma</taxon>
    </lineage>
</organism>
<dbReference type="GO" id="GO:0006390">
    <property type="term" value="P:mitochondrial transcription"/>
    <property type="evidence" value="ECO:0007669"/>
    <property type="project" value="TreeGrafter"/>
</dbReference>
<dbReference type="InterPro" id="IPR043502">
    <property type="entry name" value="DNA/RNA_pol_sf"/>
</dbReference>
<dbReference type="PANTHER" id="PTHR10102:SF0">
    <property type="entry name" value="DNA-DIRECTED RNA POLYMERASE, MITOCHONDRIAL"/>
    <property type="match status" value="1"/>
</dbReference>
<dbReference type="GO" id="GO:0034245">
    <property type="term" value="C:mitochondrial DNA-directed RNA polymerase complex"/>
    <property type="evidence" value="ECO:0007669"/>
    <property type="project" value="TreeGrafter"/>
</dbReference>
<geneLocation type="mitochondrion" evidence="1"/>
<protein>
    <submittedName>
        <fullName evidence="1">DNA polymerase</fullName>
    </submittedName>
</protein>
<proteinExistence type="predicted"/>
<dbReference type="RefSeq" id="YP_009739444.1">
    <property type="nucleotide sequence ID" value="NC_046502.1"/>
</dbReference>
<name>A0A6C0W3S7_9AGAR</name>
<dbReference type="SUPFAM" id="SSF56672">
    <property type="entry name" value="DNA/RNA polymerases"/>
    <property type="match status" value="1"/>
</dbReference>
<dbReference type="GeneID" id="44802839"/>
<dbReference type="PANTHER" id="PTHR10102">
    <property type="entry name" value="DNA-DIRECTED RNA POLYMERASE, MITOCHONDRIAL"/>
    <property type="match status" value="1"/>
</dbReference>
<dbReference type="InterPro" id="IPR002092">
    <property type="entry name" value="DNA-dir_Rpol_phage-type"/>
</dbReference>
<evidence type="ECO:0000313" key="1">
    <source>
        <dbReference type="EMBL" id="QIC20288.1"/>
    </source>
</evidence>
<dbReference type="EMBL" id="MN873038">
    <property type="protein sequence ID" value="QIC20288.1"/>
    <property type="molecule type" value="Genomic_DNA"/>
</dbReference>
<dbReference type="GO" id="GO:0001018">
    <property type="term" value="F:mitochondrial promoter sequence-specific DNA binding"/>
    <property type="evidence" value="ECO:0007669"/>
    <property type="project" value="TreeGrafter"/>
</dbReference>
<dbReference type="AlphaFoldDB" id="A0A6C0W3S7"/>
<gene>
    <name evidence="1" type="primary">orf205</name>
</gene>
<dbReference type="Gene3D" id="1.10.287.280">
    <property type="match status" value="1"/>
</dbReference>
<accession>A0A6C0W3S7</accession>
<keyword evidence="1" id="KW-0496">Mitochondrion</keyword>
<reference evidence="1" key="1">
    <citation type="journal article" date="2021" name="Front. Genet.">
        <title>Comparative Mitogenomic Analysis Reveals Dynamics of Intron Within and Between Tricholoma Species and Phylogeny of Basidiomycota.</title>
        <authorList>
            <person name="Huang W."/>
            <person name="Feng H."/>
            <person name="Tu W."/>
            <person name="Xiong C."/>
            <person name="Jin X."/>
            <person name="Li P."/>
            <person name="Wang X."/>
            <person name="Li Q."/>
        </authorList>
    </citation>
    <scope>NUCLEOTIDE SEQUENCE</scope>
</reference>
<dbReference type="GO" id="GO:0003899">
    <property type="term" value="F:DNA-directed RNA polymerase activity"/>
    <property type="evidence" value="ECO:0007669"/>
    <property type="project" value="InterPro"/>
</dbReference>